<dbReference type="InterPro" id="IPR000064">
    <property type="entry name" value="NLP_P60_dom"/>
</dbReference>
<feature type="compositionally biased region" description="Basic and acidic residues" evidence="6">
    <location>
        <begin position="48"/>
        <end position="65"/>
    </location>
</feature>
<evidence type="ECO:0000256" key="2">
    <source>
        <dbReference type="ARBA" id="ARBA00022670"/>
    </source>
</evidence>
<dbReference type="MEROPS" id="C40.004"/>
<keyword evidence="9" id="KW-1185">Reference proteome</keyword>
<dbReference type="InterPro" id="IPR038765">
    <property type="entry name" value="Papain-like_cys_pep_sf"/>
</dbReference>
<name>G8R328_OWEHD</name>
<feature type="region of interest" description="Disordered" evidence="6">
    <location>
        <begin position="35"/>
        <end position="65"/>
    </location>
</feature>
<keyword evidence="5" id="KW-0788">Thiol protease</keyword>
<accession>G8R328</accession>
<dbReference type="GO" id="GO:0008234">
    <property type="term" value="F:cysteine-type peptidase activity"/>
    <property type="evidence" value="ECO:0007669"/>
    <property type="project" value="UniProtKB-KW"/>
</dbReference>
<protein>
    <submittedName>
        <fullName evidence="8">Cell wall-associated hydrolase, invasion-associated protein</fullName>
    </submittedName>
</protein>
<keyword evidence="2" id="KW-0645">Protease</keyword>
<dbReference type="SUPFAM" id="SSF54001">
    <property type="entry name" value="Cysteine proteinases"/>
    <property type="match status" value="1"/>
</dbReference>
<evidence type="ECO:0000313" key="8">
    <source>
        <dbReference type="EMBL" id="AEV34053.1"/>
    </source>
</evidence>
<dbReference type="EMBL" id="CP003156">
    <property type="protein sequence ID" value="AEV34053.1"/>
    <property type="molecule type" value="Genomic_DNA"/>
</dbReference>
<dbReference type="KEGG" id="oho:Oweho_3099"/>
<dbReference type="Gene3D" id="3.90.1720.10">
    <property type="entry name" value="endopeptidase domain like (from Nostoc punctiforme)"/>
    <property type="match status" value="1"/>
</dbReference>
<dbReference type="STRING" id="926562.Oweho_3099"/>
<dbReference type="Proteomes" id="UP000005631">
    <property type="component" value="Chromosome"/>
</dbReference>
<dbReference type="PANTHER" id="PTHR47360">
    <property type="entry name" value="MUREIN DD-ENDOPEPTIDASE MEPS/MUREIN LD-CARBOXYPEPTIDASE"/>
    <property type="match status" value="1"/>
</dbReference>
<dbReference type="PANTHER" id="PTHR47360:SF1">
    <property type="entry name" value="ENDOPEPTIDASE NLPC-RELATED"/>
    <property type="match status" value="1"/>
</dbReference>
<evidence type="ECO:0000256" key="1">
    <source>
        <dbReference type="ARBA" id="ARBA00007074"/>
    </source>
</evidence>
<reference evidence="8 9" key="1">
    <citation type="journal article" date="2012" name="Stand. Genomic Sci.">
        <title>Genome sequence of the orange-pigmented seawater bacterium Owenweeksia hongkongensis type strain (UST20020801(T)).</title>
        <authorList>
            <person name="Riedel T."/>
            <person name="Held B."/>
            <person name="Nolan M."/>
            <person name="Lucas S."/>
            <person name="Lapidus A."/>
            <person name="Tice H."/>
            <person name="Del Rio T.G."/>
            <person name="Cheng J.F."/>
            <person name="Han C."/>
            <person name="Tapia R."/>
            <person name="Goodwin L.A."/>
            <person name="Pitluck S."/>
            <person name="Liolios K."/>
            <person name="Mavromatis K."/>
            <person name="Pagani I."/>
            <person name="Ivanova N."/>
            <person name="Mikhailova N."/>
            <person name="Pati A."/>
            <person name="Chen A."/>
            <person name="Palaniappan K."/>
            <person name="Rohde M."/>
            <person name="Tindall B.J."/>
            <person name="Detter J.C."/>
            <person name="Goker M."/>
            <person name="Woyke T."/>
            <person name="Bristow J."/>
            <person name="Eisen J.A."/>
            <person name="Markowitz V."/>
            <person name="Hugenholtz P."/>
            <person name="Klenk H.P."/>
            <person name="Kyrpides N.C."/>
        </authorList>
    </citation>
    <scope>NUCLEOTIDE SEQUENCE</scope>
    <source>
        <strain evidence="9">DSM 17368 / JCM 12287 / NRRL B-23963</strain>
    </source>
</reference>
<comment type="similarity">
    <text evidence="1">Belongs to the peptidase C40 family.</text>
</comment>
<dbReference type="AlphaFoldDB" id="G8R328"/>
<evidence type="ECO:0000313" key="9">
    <source>
        <dbReference type="Proteomes" id="UP000005631"/>
    </source>
</evidence>
<dbReference type="InterPro" id="IPR052062">
    <property type="entry name" value="Murein_DD/LD_carboxypeptidase"/>
</dbReference>
<organism evidence="8 9">
    <name type="scientific">Owenweeksia hongkongensis (strain DSM 17368 / CIP 108786 / JCM 12287 / NRRL B-23963 / UST20020801)</name>
    <dbReference type="NCBI Taxonomy" id="926562"/>
    <lineage>
        <taxon>Bacteria</taxon>
        <taxon>Pseudomonadati</taxon>
        <taxon>Bacteroidota</taxon>
        <taxon>Flavobacteriia</taxon>
        <taxon>Flavobacteriales</taxon>
        <taxon>Owenweeksiaceae</taxon>
        <taxon>Owenweeksia</taxon>
    </lineage>
</organism>
<feature type="domain" description="NlpC/P60" evidence="7">
    <location>
        <begin position="70"/>
        <end position="192"/>
    </location>
</feature>
<dbReference type="eggNOG" id="COG0791">
    <property type="taxonomic scope" value="Bacteria"/>
</dbReference>
<keyword evidence="4 8" id="KW-0378">Hydrolase</keyword>
<evidence type="ECO:0000259" key="7">
    <source>
        <dbReference type="PROSITE" id="PS51935"/>
    </source>
</evidence>
<proteinExistence type="inferred from homology"/>
<dbReference type="HOGENOM" id="CLU_016043_9_0_10"/>
<evidence type="ECO:0000256" key="4">
    <source>
        <dbReference type="ARBA" id="ARBA00022801"/>
    </source>
</evidence>
<dbReference type="RefSeq" id="WP_014203400.1">
    <property type="nucleotide sequence ID" value="NC_016599.1"/>
</dbReference>
<gene>
    <name evidence="8" type="ordered locus">Oweho_3099</name>
</gene>
<dbReference type="PROSITE" id="PS51935">
    <property type="entry name" value="NLPC_P60"/>
    <property type="match status" value="1"/>
</dbReference>
<evidence type="ECO:0000256" key="5">
    <source>
        <dbReference type="ARBA" id="ARBA00022807"/>
    </source>
</evidence>
<evidence type="ECO:0000256" key="6">
    <source>
        <dbReference type="SAM" id="MobiDB-lite"/>
    </source>
</evidence>
<evidence type="ECO:0000256" key="3">
    <source>
        <dbReference type="ARBA" id="ARBA00022729"/>
    </source>
</evidence>
<dbReference type="Pfam" id="PF00877">
    <property type="entry name" value="NLPC_P60"/>
    <property type="match status" value="1"/>
</dbReference>
<dbReference type="GO" id="GO:0006508">
    <property type="term" value="P:proteolysis"/>
    <property type="evidence" value="ECO:0007669"/>
    <property type="project" value="UniProtKB-KW"/>
</dbReference>
<keyword evidence="3" id="KW-0732">Signal</keyword>
<sequence>MNFRIFVINPSKGRMRYKLIPASVLLMCITSCGSHKASQKTSSTPVEKGPEIEHELKGPEKSPWEKTDVKARNQSLSDFVKDWEGTPHRMGGNTKKGVDCSGFVIQAYLQVYDEEFISRRAEDIFGETKPVKRDKLQEGDLVFFKISGKRISHVGIYLADDNFAHTSSSRGVMVSNLNEAYWDKRFFMGGRK</sequence>
<dbReference type="OrthoDB" id="9807055at2"/>